<evidence type="ECO:0000256" key="8">
    <source>
        <dbReference type="PIRNR" id="PIRNR029171"/>
    </source>
</evidence>
<comment type="catalytic activity">
    <reaction evidence="1">
        <text>a triacylglycerol + H2O = a diacylglycerol + a fatty acid + H(+)</text>
        <dbReference type="Rhea" id="RHEA:12044"/>
        <dbReference type="ChEBI" id="CHEBI:15377"/>
        <dbReference type="ChEBI" id="CHEBI:15378"/>
        <dbReference type="ChEBI" id="CHEBI:17855"/>
        <dbReference type="ChEBI" id="CHEBI:18035"/>
        <dbReference type="ChEBI" id="CHEBI:28868"/>
        <dbReference type="EC" id="3.1.1.3"/>
    </reaction>
</comment>
<protein>
    <recommendedName>
        <fullName evidence="3">triacylglycerol lipase</fullName>
        <ecNumber evidence="3">3.1.1.3</ecNumber>
    </recommendedName>
</protein>
<keyword evidence="10" id="KW-1185">Reference proteome</keyword>
<dbReference type="Gene3D" id="3.40.50.1820">
    <property type="entry name" value="alpha/beta hydrolase"/>
    <property type="match status" value="1"/>
</dbReference>
<comment type="similarity">
    <text evidence="8">Belongs to the AB hydrolase superfamily. Lipase family.</text>
</comment>
<dbReference type="AlphaFoldDB" id="A0A316ZLT3"/>
<keyword evidence="7" id="KW-0443">Lipid metabolism</keyword>
<dbReference type="PANTHER" id="PTHR34853">
    <property type="match status" value="1"/>
</dbReference>
<dbReference type="PIRSF" id="PIRSF029171">
    <property type="entry name" value="Esterase_LipA"/>
    <property type="match status" value="1"/>
</dbReference>
<dbReference type="InterPro" id="IPR005152">
    <property type="entry name" value="Lipase_secreted"/>
</dbReference>
<evidence type="ECO:0000256" key="1">
    <source>
        <dbReference type="ARBA" id="ARBA00001024"/>
    </source>
</evidence>
<proteinExistence type="inferred from homology"/>
<evidence type="ECO:0000313" key="10">
    <source>
        <dbReference type="Proteomes" id="UP000245946"/>
    </source>
</evidence>
<dbReference type="InterPro" id="IPR029058">
    <property type="entry name" value="AB_hydrolase_fold"/>
</dbReference>
<evidence type="ECO:0000256" key="7">
    <source>
        <dbReference type="ARBA" id="ARBA00023098"/>
    </source>
</evidence>
<dbReference type="GO" id="GO:0005576">
    <property type="term" value="C:extracellular region"/>
    <property type="evidence" value="ECO:0007669"/>
    <property type="project" value="UniProtKB-SubCell"/>
</dbReference>
<keyword evidence="5" id="KW-0378">Hydrolase</keyword>
<gene>
    <name evidence="9" type="ORF">FA09DRAFT_335919</name>
</gene>
<organism evidence="9 10">
    <name type="scientific">Tilletiopsis washingtonensis</name>
    <dbReference type="NCBI Taxonomy" id="58919"/>
    <lineage>
        <taxon>Eukaryota</taxon>
        <taxon>Fungi</taxon>
        <taxon>Dikarya</taxon>
        <taxon>Basidiomycota</taxon>
        <taxon>Ustilaginomycotina</taxon>
        <taxon>Exobasidiomycetes</taxon>
        <taxon>Entylomatales</taxon>
        <taxon>Entylomatales incertae sedis</taxon>
        <taxon>Tilletiopsis</taxon>
    </lineage>
</organism>
<dbReference type="GO" id="GO:0016042">
    <property type="term" value="P:lipid catabolic process"/>
    <property type="evidence" value="ECO:0007669"/>
    <property type="project" value="UniProtKB-UniRule"/>
</dbReference>
<dbReference type="Proteomes" id="UP000245946">
    <property type="component" value="Unassembled WGS sequence"/>
</dbReference>
<keyword evidence="8" id="KW-0732">Signal</keyword>
<name>A0A316ZLT3_9BASI</name>
<dbReference type="GeneID" id="37271356"/>
<dbReference type="OrthoDB" id="2373480at2759"/>
<dbReference type="Gene3D" id="1.10.260.130">
    <property type="match status" value="1"/>
</dbReference>
<evidence type="ECO:0000256" key="4">
    <source>
        <dbReference type="ARBA" id="ARBA00022525"/>
    </source>
</evidence>
<feature type="chain" id="PRO_5016196521" description="triacylglycerol lipase" evidence="8">
    <location>
        <begin position="20"/>
        <end position="461"/>
    </location>
</feature>
<keyword evidence="6" id="KW-0442">Lipid degradation</keyword>
<sequence length="461" mass="49397">MKVQVFLSLAAAVISAVSASPLSARLLNPNPIVKPSGDPFYKVPSNVATFTEGEIIRERDVTFQIGSGLSPLNYDKAYQLLYRTQTALGKPDATVTTVFKPRVPLSPPQVVSVALFEDSASFDCATSYALTTFSSSQQALITTIQTSTIAALLAKGIYVTAPDYEGSQAAFIAGYAEGRVQLDSARAILNHRKTIANPAGNRIILTGYSGGGHSAGWASQLYPEYAPELNIVGAAFGGLPVDLRAVLVNLNKGLFAGFAAAGLAGQANAYPEVQQYLDSQLLPNGTEAFKFLRSDQGCVIGELAAFAFKDIFSYTRKGMAVLDDPVPVKYFKLNLLGGRGQQDVLNKFPLFIYHARNDEVIPRQPVDQYVKEQCAAGASINYSLSDGTEHVSETLVSIPAVLEWVFKRFDGTLKQTGCTTSTHSPFGNSDLVALMGKDAAAQYQKYASFNQQALADKAGVK</sequence>
<dbReference type="GO" id="GO:0004806">
    <property type="term" value="F:triacylglycerol lipase activity"/>
    <property type="evidence" value="ECO:0007669"/>
    <property type="project" value="UniProtKB-UniRule"/>
</dbReference>
<dbReference type="SUPFAM" id="SSF53474">
    <property type="entry name" value="alpha/beta-Hydrolases"/>
    <property type="match status" value="1"/>
</dbReference>
<comment type="subcellular location">
    <subcellularLocation>
        <location evidence="2">Secreted</location>
    </subcellularLocation>
</comment>
<evidence type="ECO:0000256" key="6">
    <source>
        <dbReference type="ARBA" id="ARBA00022963"/>
    </source>
</evidence>
<evidence type="ECO:0000256" key="5">
    <source>
        <dbReference type="ARBA" id="ARBA00022801"/>
    </source>
</evidence>
<dbReference type="Pfam" id="PF03583">
    <property type="entry name" value="LIP"/>
    <property type="match status" value="1"/>
</dbReference>
<evidence type="ECO:0000313" key="9">
    <source>
        <dbReference type="EMBL" id="PWO01294.1"/>
    </source>
</evidence>
<evidence type="ECO:0000256" key="3">
    <source>
        <dbReference type="ARBA" id="ARBA00013279"/>
    </source>
</evidence>
<dbReference type="RefSeq" id="XP_025601572.1">
    <property type="nucleotide sequence ID" value="XM_025743812.1"/>
</dbReference>
<dbReference type="PANTHER" id="PTHR34853:SF1">
    <property type="entry name" value="LIPASE 5"/>
    <property type="match status" value="1"/>
</dbReference>
<keyword evidence="4" id="KW-0964">Secreted</keyword>
<accession>A0A316ZLT3</accession>
<feature type="signal peptide" evidence="8">
    <location>
        <begin position="1"/>
        <end position="19"/>
    </location>
</feature>
<dbReference type="EMBL" id="KZ819283">
    <property type="protein sequence ID" value="PWO01294.1"/>
    <property type="molecule type" value="Genomic_DNA"/>
</dbReference>
<dbReference type="EC" id="3.1.1.3" evidence="3"/>
<evidence type="ECO:0000256" key="2">
    <source>
        <dbReference type="ARBA" id="ARBA00004613"/>
    </source>
</evidence>
<reference evidence="9 10" key="1">
    <citation type="journal article" date="2018" name="Mol. Biol. Evol.">
        <title>Broad Genomic Sampling Reveals a Smut Pathogenic Ancestry of the Fungal Clade Ustilaginomycotina.</title>
        <authorList>
            <person name="Kijpornyongpan T."/>
            <person name="Mondo S.J."/>
            <person name="Barry K."/>
            <person name="Sandor L."/>
            <person name="Lee J."/>
            <person name="Lipzen A."/>
            <person name="Pangilinan J."/>
            <person name="LaButti K."/>
            <person name="Hainaut M."/>
            <person name="Henrissat B."/>
            <person name="Grigoriev I.V."/>
            <person name="Spatafora J.W."/>
            <person name="Aime M.C."/>
        </authorList>
    </citation>
    <scope>NUCLEOTIDE SEQUENCE [LARGE SCALE GENOMIC DNA]</scope>
    <source>
        <strain evidence="9 10">MCA 4186</strain>
    </source>
</reference>